<evidence type="ECO:0000313" key="6">
    <source>
        <dbReference type="Proteomes" id="UP000588068"/>
    </source>
</evidence>
<feature type="domain" description="Aspartyl/asparaginy/proline hydroxylase" evidence="4">
    <location>
        <begin position="197"/>
        <end position="360"/>
    </location>
</feature>
<evidence type="ECO:0000256" key="3">
    <source>
        <dbReference type="ARBA" id="ARBA00023002"/>
    </source>
</evidence>
<accession>A0A841HNY8</accession>
<dbReference type="InterPro" id="IPR027443">
    <property type="entry name" value="IPNS-like_sf"/>
</dbReference>
<organism evidence="5 6">
    <name type="scientific">Povalibacter uvarum</name>
    <dbReference type="NCBI Taxonomy" id="732238"/>
    <lineage>
        <taxon>Bacteria</taxon>
        <taxon>Pseudomonadati</taxon>
        <taxon>Pseudomonadota</taxon>
        <taxon>Gammaproteobacteria</taxon>
        <taxon>Steroidobacterales</taxon>
        <taxon>Steroidobacteraceae</taxon>
        <taxon>Povalibacter</taxon>
    </lineage>
</organism>
<dbReference type="RefSeq" id="WP_184333998.1">
    <property type="nucleotide sequence ID" value="NZ_JACHHZ010000004.1"/>
</dbReference>
<dbReference type="Pfam" id="PF05118">
    <property type="entry name" value="Asp_Arg_Hydrox"/>
    <property type="match status" value="1"/>
</dbReference>
<proteinExistence type="inferred from homology"/>
<dbReference type="AlphaFoldDB" id="A0A841HNY8"/>
<evidence type="ECO:0000259" key="4">
    <source>
        <dbReference type="Pfam" id="PF05118"/>
    </source>
</evidence>
<protein>
    <submittedName>
        <fullName evidence="5">Tetratricopeptide (TPR) repeat protein</fullName>
    </submittedName>
</protein>
<dbReference type="Gene3D" id="1.25.40.10">
    <property type="entry name" value="Tetratricopeptide repeat domain"/>
    <property type="match status" value="1"/>
</dbReference>
<dbReference type="SUPFAM" id="SSF48452">
    <property type="entry name" value="TPR-like"/>
    <property type="match status" value="1"/>
</dbReference>
<evidence type="ECO:0000313" key="5">
    <source>
        <dbReference type="EMBL" id="MBB6094586.1"/>
    </source>
</evidence>
<dbReference type="Gene3D" id="2.60.120.330">
    <property type="entry name" value="B-lactam Antibiotic, Isopenicillin N Synthase, Chain"/>
    <property type="match status" value="1"/>
</dbReference>
<evidence type="ECO:0000256" key="2">
    <source>
        <dbReference type="ARBA" id="ARBA00022964"/>
    </source>
</evidence>
<name>A0A841HNY8_9GAMM</name>
<dbReference type="GO" id="GO:0016020">
    <property type="term" value="C:membrane"/>
    <property type="evidence" value="ECO:0007669"/>
    <property type="project" value="TreeGrafter"/>
</dbReference>
<dbReference type="SUPFAM" id="SSF51197">
    <property type="entry name" value="Clavaminate synthase-like"/>
    <property type="match status" value="1"/>
</dbReference>
<keyword evidence="3" id="KW-0560">Oxidoreductase</keyword>
<dbReference type="GO" id="GO:0051213">
    <property type="term" value="F:dioxygenase activity"/>
    <property type="evidence" value="ECO:0007669"/>
    <property type="project" value="UniProtKB-KW"/>
</dbReference>
<dbReference type="InterPro" id="IPR011990">
    <property type="entry name" value="TPR-like_helical_dom_sf"/>
</dbReference>
<dbReference type="PANTHER" id="PTHR46332:SF5">
    <property type="entry name" value="ASPARTATE BETA-HYDROXYLASE DOMAIN CONTAINING 2"/>
    <property type="match status" value="1"/>
</dbReference>
<dbReference type="Proteomes" id="UP000588068">
    <property type="component" value="Unassembled WGS sequence"/>
</dbReference>
<keyword evidence="6" id="KW-1185">Reference proteome</keyword>
<gene>
    <name evidence="5" type="ORF">HNQ60_003473</name>
</gene>
<sequence>MYSIDESLRAATDALRSGDPLRARDLFAKSLGAGANQAAALLGLARACAALKDEAGQTAAVDRLLSVDPRNVLGLIMKADQLAGAGDSRSATSFYLAALRNAPAREQLTPEVVTELRRAKQICDGYAAHYQNYVVQQLSDRGFDPATSSQRFAQSVDIILGKRKIFVQEPKYYYFPGLPQIQFYGREQFPWLSAVEQATADIRDELLSVMNEPSAFAPYVQGDANRPRKDQAGMLNNPAWSAFYLWKNGEAVAENAARCPKTLRALQDVPFSRTPNRSPSILFSLLKPGAHIPAHHGLVNTRLICHLPLIVPPNCRFRVGNETRHWEQGKAWLFDDTIEHEAWNDSDQTRVILLFDVWRPELTTEERDLVTALFAAIDAHSGQKPEWSI</sequence>
<dbReference type="PANTHER" id="PTHR46332">
    <property type="entry name" value="ASPARTATE BETA-HYDROXYLASE DOMAIN-CONTAINING PROTEIN 2"/>
    <property type="match status" value="1"/>
</dbReference>
<reference evidence="5 6" key="1">
    <citation type="submission" date="2020-08" db="EMBL/GenBank/DDBJ databases">
        <title>Genomic Encyclopedia of Type Strains, Phase IV (KMG-IV): sequencing the most valuable type-strain genomes for metagenomic binning, comparative biology and taxonomic classification.</title>
        <authorList>
            <person name="Goeker M."/>
        </authorList>
    </citation>
    <scope>NUCLEOTIDE SEQUENCE [LARGE SCALE GENOMIC DNA]</scope>
    <source>
        <strain evidence="5 6">DSM 26723</strain>
    </source>
</reference>
<keyword evidence="2" id="KW-0223">Dioxygenase</keyword>
<dbReference type="InterPro" id="IPR007803">
    <property type="entry name" value="Asp/Arg/Pro-Hydrxlase"/>
</dbReference>
<comment type="similarity">
    <text evidence="1">Belongs to the aspartyl/asparaginyl beta-hydroxylase family.</text>
</comment>
<dbReference type="InterPro" id="IPR051821">
    <property type="entry name" value="Asp/Asn_beta-hydroxylase"/>
</dbReference>
<evidence type="ECO:0000256" key="1">
    <source>
        <dbReference type="ARBA" id="ARBA00007730"/>
    </source>
</evidence>
<dbReference type="EMBL" id="JACHHZ010000004">
    <property type="protein sequence ID" value="MBB6094586.1"/>
    <property type="molecule type" value="Genomic_DNA"/>
</dbReference>
<comment type="caution">
    <text evidence="5">The sequence shown here is derived from an EMBL/GenBank/DDBJ whole genome shotgun (WGS) entry which is preliminary data.</text>
</comment>